<dbReference type="AlphaFoldDB" id="A0A067NA42"/>
<feature type="domain" description="F-box" evidence="1">
    <location>
        <begin position="21"/>
        <end position="55"/>
    </location>
</feature>
<reference evidence="3" key="1">
    <citation type="journal article" date="2014" name="Proc. Natl. Acad. Sci. U.S.A.">
        <title>Extensive sampling of basidiomycete genomes demonstrates inadequacy of the white-rot/brown-rot paradigm for wood decay fungi.</title>
        <authorList>
            <person name="Riley R."/>
            <person name="Salamov A.A."/>
            <person name="Brown D.W."/>
            <person name="Nagy L.G."/>
            <person name="Floudas D."/>
            <person name="Held B.W."/>
            <person name="Levasseur A."/>
            <person name="Lombard V."/>
            <person name="Morin E."/>
            <person name="Otillar R."/>
            <person name="Lindquist E.A."/>
            <person name="Sun H."/>
            <person name="LaButti K.M."/>
            <person name="Schmutz J."/>
            <person name="Jabbour D."/>
            <person name="Luo H."/>
            <person name="Baker S.E."/>
            <person name="Pisabarro A.G."/>
            <person name="Walton J.D."/>
            <person name="Blanchette R.A."/>
            <person name="Henrissat B."/>
            <person name="Martin F."/>
            <person name="Cullen D."/>
            <person name="Hibbett D.S."/>
            <person name="Grigoriev I.V."/>
        </authorList>
    </citation>
    <scope>NUCLEOTIDE SEQUENCE [LARGE SCALE GENOMIC DNA]</scope>
    <source>
        <strain evidence="3">FD-172 SS1</strain>
    </source>
</reference>
<proteinExistence type="predicted"/>
<evidence type="ECO:0000313" key="3">
    <source>
        <dbReference type="Proteomes" id="UP000027195"/>
    </source>
</evidence>
<organism evidence="2 3">
    <name type="scientific">Botryobasidium botryosum (strain FD-172 SS1)</name>
    <dbReference type="NCBI Taxonomy" id="930990"/>
    <lineage>
        <taxon>Eukaryota</taxon>
        <taxon>Fungi</taxon>
        <taxon>Dikarya</taxon>
        <taxon>Basidiomycota</taxon>
        <taxon>Agaricomycotina</taxon>
        <taxon>Agaricomycetes</taxon>
        <taxon>Cantharellales</taxon>
        <taxon>Botryobasidiaceae</taxon>
        <taxon>Botryobasidium</taxon>
    </lineage>
</organism>
<protein>
    <recommendedName>
        <fullName evidence="1">F-box domain-containing protein</fullName>
    </recommendedName>
</protein>
<name>A0A067NA42_BOTB1</name>
<dbReference type="Proteomes" id="UP000027195">
    <property type="component" value="Unassembled WGS sequence"/>
</dbReference>
<evidence type="ECO:0000313" key="2">
    <source>
        <dbReference type="EMBL" id="KDQ20992.1"/>
    </source>
</evidence>
<dbReference type="EMBL" id="KL198017">
    <property type="protein sequence ID" value="KDQ20992.1"/>
    <property type="molecule type" value="Genomic_DNA"/>
</dbReference>
<gene>
    <name evidence="2" type="ORF">BOTBODRAFT_324895</name>
</gene>
<dbReference type="Pfam" id="PF12937">
    <property type="entry name" value="F-box-like"/>
    <property type="match status" value="1"/>
</dbReference>
<accession>A0A067NA42</accession>
<dbReference type="InterPro" id="IPR001810">
    <property type="entry name" value="F-box_dom"/>
</dbReference>
<dbReference type="InParanoid" id="A0A067NA42"/>
<keyword evidence="3" id="KW-1185">Reference proteome</keyword>
<evidence type="ECO:0000259" key="1">
    <source>
        <dbReference type="Pfam" id="PF12937"/>
    </source>
</evidence>
<sequence>MHSTKPSSSVGATLVDDIQRVIFSHLQPSDLLALALCSKKSNMLATPYLYRSVYLLSHVCGLPIMGEDDMEEVCARQESFRRTVVGRPHLACFVKEIHWTIIPTSSQFAECWSLFELLELVQRVYLDFYFVPRITPPLPPDGLFPRATHIALSRSWSLDTALRLLHTPSRIIHLILIYGWTQVPGVLAALAGKCTNLRRLYLSKTSRVAEDEPYSNTEYDTAIILEWCSFLDASKPTLHEVGLALTEECHGCEDYSISPDARDVVFAKEFIPLLAGNGWDNLESLVLGGVGNDEEQKETLKASIPVARLSFRSGWGWSWEAIYEAYPTILERSRVWDIQDSLGS</sequence>
<dbReference type="HOGENOM" id="CLU_760733_0_0_1"/>